<accession>A0A2A2MDM1</accession>
<comment type="caution">
    <text evidence="1">The sequence shown here is derived from an EMBL/GenBank/DDBJ whole genome shotgun (WGS) entry which is preliminary data.</text>
</comment>
<evidence type="ECO:0000313" key="1">
    <source>
        <dbReference type="EMBL" id="PAV97103.1"/>
    </source>
</evidence>
<reference evidence="1 2" key="1">
    <citation type="submission" date="2017-08" db="EMBL/GenBank/DDBJ databases">
        <title>Draft Genome Sequence of Hafnia alvei CITHA-6 Isolated from Raw Bovine Milk.</title>
        <authorList>
            <person name="Culligan E.P."/>
            <person name="Mcsweeney A."/>
            <person name="O'Doherty C."/>
            <person name="Gleeson E."/>
            <person name="O'Riordan D."/>
            <person name="Sleator R.D."/>
        </authorList>
    </citation>
    <scope>NUCLEOTIDE SEQUENCE [LARGE SCALE GENOMIC DNA]</scope>
    <source>
        <strain evidence="1 2">CITHA-6</strain>
    </source>
</reference>
<dbReference type="Proteomes" id="UP000218796">
    <property type="component" value="Unassembled WGS sequence"/>
</dbReference>
<sequence>MLSSLPNLLESIEERKMKITLVSIKSNAKDIIANCRMLFMLLRHQADAAIPSNHEEMFKEPENAMVKAARRVC</sequence>
<gene>
    <name evidence="1" type="ORF">CJD50_05395</name>
</gene>
<proteinExistence type="predicted"/>
<keyword evidence="2" id="KW-1185">Reference proteome</keyword>
<evidence type="ECO:0000313" key="2">
    <source>
        <dbReference type="Proteomes" id="UP000218796"/>
    </source>
</evidence>
<name>A0A2A2MDM1_9GAMM</name>
<organism evidence="1 2">
    <name type="scientific">Hafnia paralvei</name>
    <dbReference type="NCBI Taxonomy" id="546367"/>
    <lineage>
        <taxon>Bacteria</taxon>
        <taxon>Pseudomonadati</taxon>
        <taxon>Pseudomonadota</taxon>
        <taxon>Gammaproteobacteria</taxon>
        <taxon>Enterobacterales</taxon>
        <taxon>Hafniaceae</taxon>
        <taxon>Hafnia</taxon>
    </lineage>
</organism>
<dbReference type="EMBL" id="NQMS01000002">
    <property type="protein sequence ID" value="PAV97103.1"/>
    <property type="molecule type" value="Genomic_DNA"/>
</dbReference>
<protein>
    <submittedName>
        <fullName evidence="1">Uncharacterized protein</fullName>
    </submittedName>
</protein>
<dbReference type="KEGG" id="hpar:AL518_11285"/>
<dbReference type="AlphaFoldDB" id="A0A2A2MDM1"/>